<dbReference type="PANTHER" id="PTHR43471">
    <property type="entry name" value="ABC TRANSPORTER PERMEASE"/>
    <property type="match status" value="1"/>
</dbReference>
<sequence>MSWAAVAKKDFQDAARSKALWALAALFVLFMAGAAWLYTEIQSGGQGGELAAIDLLFFLLSPAAFVVPITGLVIGHKAIAGELESGSAKFLLSLPHTRRDAVLGKVAGRGGVIAAAIVVGLVAAAIVTLVRYDTFDATAYLGFSLLTILLGVTYTAIGVGLSAATKRSGRATILALVFFVVFEVGWGLVTSGIYYLSTGSLVPGIDTAPPEWYLLMNRVPPSAAFTNAVYQFLPGNGTIVAQLFPQNPPIYLSKWAALATLLVWLVVVPALGYYRFRGMDL</sequence>
<evidence type="ECO:0000313" key="3">
    <source>
        <dbReference type="Proteomes" id="UP000066737"/>
    </source>
</evidence>
<feature type="transmembrane region" description="Helical" evidence="1">
    <location>
        <begin position="173"/>
        <end position="196"/>
    </location>
</feature>
<feature type="transmembrane region" description="Helical" evidence="1">
    <location>
        <begin position="255"/>
        <end position="274"/>
    </location>
</feature>
<accession>A0A0U5HAG9</accession>
<dbReference type="OrthoDB" id="86287at2157"/>
<feature type="transmembrane region" description="Helical" evidence="1">
    <location>
        <begin position="139"/>
        <end position="161"/>
    </location>
</feature>
<dbReference type="KEGG" id="hhb:Hhub_3745"/>
<dbReference type="RefSeq" id="WP_059058084.1">
    <property type="nucleotide sequence ID" value="NZ_CEML01000001.1"/>
</dbReference>
<dbReference type="GeneID" id="91108401"/>
<dbReference type="Proteomes" id="UP000066737">
    <property type="component" value="Chromosome I"/>
</dbReference>
<feature type="transmembrane region" description="Helical" evidence="1">
    <location>
        <begin position="20"/>
        <end position="38"/>
    </location>
</feature>
<organism evidence="2 3">
    <name type="scientific">Halobacterium hubeiense</name>
    <dbReference type="NCBI Taxonomy" id="1407499"/>
    <lineage>
        <taxon>Archaea</taxon>
        <taxon>Methanobacteriati</taxon>
        <taxon>Methanobacteriota</taxon>
        <taxon>Stenosarchaea group</taxon>
        <taxon>Halobacteria</taxon>
        <taxon>Halobacteriales</taxon>
        <taxon>Halobacteriaceae</taxon>
        <taxon>Halobacterium</taxon>
    </lineage>
</organism>
<dbReference type="PANTHER" id="PTHR43471:SF1">
    <property type="entry name" value="ABC TRANSPORTER PERMEASE PROTEIN NOSY-RELATED"/>
    <property type="match status" value="1"/>
</dbReference>
<keyword evidence="1" id="KW-0812">Transmembrane</keyword>
<feature type="transmembrane region" description="Helical" evidence="1">
    <location>
        <begin position="50"/>
        <end position="74"/>
    </location>
</feature>
<reference evidence="3" key="1">
    <citation type="journal article" date="2016" name="Environ. Microbiol.">
        <title>The complete genome of a viable archaeum isolated from 123-million-year-old rock salt.</title>
        <authorList>
            <person name="Jaakkola S.T."/>
            <person name="Pfeiffer F."/>
            <person name="Ravantti J.J."/>
            <person name="Guo Q."/>
            <person name="Liu Y."/>
            <person name="Chen X."/>
            <person name="Ma H."/>
            <person name="Yang C."/>
            <person name="Oksanen H.M."/>
            <person name="Bamford D.H."/>
        </authorList>
    </citation>
    <scope>NUCLEOTIDE SEQUENCE</scope>
    <source>
        <strain evidence="3">JI20-1</strain>
    </source>
</reference>
<dbReference type="EMBL" id="LN831302">
    <property type="protein sequence ID" value="CQH62400.1"/>
    <property type="molecule type" value="Genomic_DNA"/>
</dbReference>
<dbReference type="AlphaFoldDB" id="A0A0U5HAG9"/>
<dbReference type="Pfam" id="PF12679">
    <property type="entry name" value="ABC2_membrane_2"/>
    <property type="match status" value="1"/>
</dbReference>
<name>A0A0U5HAG9_9EURY</name>
<gene>
    <name evidence="2" type="ORF">HHUB_3745</name>
</gene>
<evidence type="ECO:0000256" key="1">
    <source>
        <dbReference type="SAM" id="Phobius"/>
    </source>
</evidence>
<dbReference type="STRING" id="1407499.HHUB_3745"/>
<keyword evidence="3" id="KW-1185">Reference proteome</keyword>
<dbReference type="GO" id="GO:0005886">
    <property type="term" value="C:plasma membrane"/>
    <property type="evidence" value="ECO:0007669"/>
    <property type="project" value="UniProtKB-SubCell"/>
</dbReference>
<protein>
    <submittedName>
        <fullName evidence="2">ABC-type transport system permease protein</fullName>
    </submittedName>
</protein>
<keyword evidence="1" id="KW-1133">Transmembrane helix</keyword>
<feature type="transmembrane region" description="Helical" evidence="1">
    <location>
        <begin position="106"/>
        <end position="127"/>
    </location>
</feature>
<evidence type="ECO:0000313" key="2">
    <source>
        <dbReference type="EMBL" id="CQH62400.1"/>
    </source>
</evidence>
<keyword evidence="1" id="KW-0472">Membrane</keyword>
<proteinExistence type="predicted"/>
<dbReference type="GO" id="GO:0140359">
    <property type="term" value="F:ABC-type transporter activity"/>
    <property type="evidence" value="ECO:0007669"/>
    <property type="project" value="InterPro"/>
</dbReference>